<dbReference type="Proteomes" id="UP000191004">
    <property type="component" value="Unassembled WGS sequence"/>
</dbReference>
<reference evidence="9 10" key="1">
    <citation type="submission" date="2016-04" db="EMBL/GenBank/DDBJ databases">
        <title>Multiple horizontal gene transfer events from other fungi enriched the ability of the initially mycotrophic fungus Trichoderma (Ascomycota) to feed on dead plant biomass.</title>
        <authorList>
            <person name="Atanasova L."/>
            <person name="Chenthamara K."/>
            <person name="Zhang J."/>
            <person name="Grujic M."/>
            <person name="Henrissat B."/>
            <person name="Kuo A."/>
            <person name="Aertz A."/>
            <person name="Salamov A."/>
            <person name="Lipzen A."/>
            <person name="Labutti K."/>
            <person name="Barry K."/>
            <person name="Miao Y."/>
            <person name="Rahimi M.J."/>
            <person name="Shen Q."/>
            <person name="Grigoriev I.V."/>
            <person name="Kubicek C.P."/>
            <person name="Druzhinina I.S."/>
        </authorList>
    </citation>
    <scope>NUCLEOTIDE SEQUENCE [LARGE SCALE GENOMIC DNA]</scope>
    <source>
        <strain evidence="9 10">NJAU 4742</strain>
    </source>
</reference>
<dbReference type="GO" id="GO:0016020">
    <property type="term" value="C:membrane"/>
    <property type="evidence" value="ECO:0007669"/>
    <property type="project" value="UniProtKB-SubCell"/>
</dbReference>
<dbReference type="PANTHER" id="PTHR12560">
    <property type="entry name" value="LONGEVITY ASSURANCE FACTOR 1 LAG1"/>
    <property type="match status" value="1"/>
</dbReference>
<keyword evidence="5 6" id="KW-0472">Membrane</keyword>
<accession>A0A1T3CDN1</accession>
<protein>
    <submittedName>
        <fullName evidence="9">Longevity-assurance protein (LAC1)</fullName>
    </submittedName>
</protein>
<proteinExistence type="inferred from homology"/>
<dbReference type="InterPro" id="IPR006634">
    <property type="entry name" value="TLC-dom"/>
</dbReference>
<evidence type="ECO:0000256" key="6">
    <source>
        <dbReference type="PROSITE-ProRule" id="PRU00205"/>
    </source>
</evidence>
<feature type="transmembrane region" description="Helical" evidence="7">
    <location>
        <begin position="118"/>
        <end position="143"/>
    </location>
</feature>
<keyword evidence="10" id="KW-1185">Reference proteome</keyword>
<evidence type="ECO:0000256" key="4">
    <source>
        <dbReference type="ARBA" id="ARBA00022989"/>
    </source>
</evidence>
<evidence type="ECO:0000256" key="2">
    <source>
        <dbReference type="ARBA" id="ARBA00009808"/>
    </source>
</evidence>
<feature type="transmembrane region" description="Helical" evidence="7">
    <location>
        <begin position="362"/>
        <end position="385"/>
    </location>
</feature>
<feature type="transmembrane region" description="Helical" evidence="7">
    <location>
        <begin position="70"/>
        <end position="87"/>
    </location>
</feature>
<dbReference type="InterPro" id="IPR016439">
    <property type="entry name" value="Lag1/Lac1-like"/>
</dbReference>
<dbReference type="SMART" id="SM00724">
    <property type="entry name" value="TLC"/>
    <property type="match status" value="1"/>
</dbReference>
<sequence>MGDKIDDRADDYVGYANNPKGIPATKSTLRDSMSPIELTARDNVHEVVMRYRSRTIPCRTVKQTLVDSQTPVAINLLALLFLSHLLIPKSRVYTRPFFELSYYNPDTGLYANGGNDEYFIAFFVVLFTGLRHAAMTFVLCPLARRGGISKKKDVARFSEQAWNIIHYSVFWPLGLYIWYTSPYYLNMTELWTGWPSREISGLMKFYFLTQLAFWLQQMLVVHIEKQRKDYWLTIVHHFATIWLVTASYSYHFTRVGNLTLIIMDVVDLIFPLAKCAKYLGYRKLCDGLFGVFVVIWLATRHVFFLMVIHSVYYDTGDLVPHNCFQGSMANLQGPMPLSTATGWTLLEPFYSPQGMICANSSIFFGFFSFLVALQGLMVIWSYAILKVAVRVLSGKNADDIRSDADEDDMTEFEGRDPVEFENFDYWARVVYEAKSEPKVLLAEKEKVMRKGKETQADKGGLNGWECHHRRTHAISSGLYLHGQSEHKELLNRLDATRRWTT</sequence>
<feature type="transmembrane region" description="Helical" evidence="7">
    <location>
        <begin position="288"/>
        <end position="312"/>
    </location>
</feature>
<evidence type="ECO:0000256" key="5">
    <source>
        <dbReference type="ARBA" id="ARBA00023136"/>
    </source>
</evidence>
<dbReference type="PROSITE" id="PS50922">
    <property type="entry name" value="TLC"/>
    <property type="match status" value="1"/>
</dbReference>
<gene>
    <name evidence="9" type="ORF">A0O28_0048850</name>
</gene>
<dbReference type="EMBL" id="LVVK01000019">
    <property type="protein sequence ID" value="OPB39179.1"/>
    <property type="molecule type" value="Genomic_DNA"/>
</dbReference>
<feature type="domain" description="TLC" evidence="8">
    <location>
        <begin position="152"/>
        <end position="393"/>
    </location>
</feature>
<dbReference type="OrthoDB" id="537032at2759"/>
<evidence type="ECO:0000256" key="7">
    <source>
        <dbReference type="SAM" id="Phobius"/>
    </source>
</evidence>
<feature type="transmembrane region" description="Helical" evidence="7">
    <location>
        <begin position="164"/>
        <end position="185"/>
    </location>
</feature>
<dbReference type="Pfam" id="PF03798">
    <property type="entry name" value="TRAM_LAG1_CLN8"/>
    <property type="match status" value="1"/>
</dbReference>
<evidence type="ECO:0000313" key="10">
    <source>
        <dbReference type="Proteomes" id="UP000191004"/>
    </source>
</evidence>
<keyword evidence="3 6" id="KW-0812">Transmembrane</keyword>
<keyword evidence="4 7" id="KW-1133">Transmembrane helix</keyword>
<dbReference type="PANTHER" id="PTHR12560:SF0">
    <property type="entry name" value="LD18904P"/>
    <property type="match status" value="1"/>
</dbReference>
<comment type="caution">
    <text evidence="9">The sequence shown here is derived from an EMBL/GenBank/DDBJ whole genome shotgun (WGS) entry which is preliminary data.</text>
</comment>
<name>A0A1T3CDN1_9HYPO</name>
<comment type="similarity">
    <text evidence="2">Belongs to the sphingosine N-acyltransferase family.</text>
</comment>
<dbReference type="AlphaFoldDB" id="A0A1T3CDN1"/>
<dbReference type="GO" id="GO:0046513">
    <property type="term" value="P:ceramide biosynthetic process"/>
    <property type="evidence" value="ECO:0007669"/>
    <property type="project" value="InterPro"/>
</dbReference>
<organism evidence="9 10">
    <name type="scientific">Trichoderma guizhouense</name>
    <dbReference type="NCBI Taxonomy" id="1491466"/>
    <lineage>
        <taxon>Eukaryota</taxon>
        <taxon>Fungi</taxon>
        <taxon>Dikarya</taxon>
        <taxon>Ascomycota</taxon>
        <taxon>Pezizomycotina</taxon>
        <taxon>Sordariomycetes</taxon>
        <taxon>Hypocreomycetidae</taxon>
        <taxon>Hypocreales</taxon>
        <taxon>Hypocreaceae</taxon>
        <taxon>Trichoderma</taxon>
    </lineage>
</organism>
<evidence type="ECO:0000259" key="8">
    <source>
        <dbReference type="PROSITE" id="PS50922"/>
    </source>
</evidence>
<feature type="transmembrane region" description="Helical" evidence="7">
    <location>
        <begin position="230"/>
        <end position="250"/>
    </location>
</feature>
<evidence type="ECO:0000256" key="3">
    <source>
        <dbReference type="ARBA" id="ARBA00022692"/>
    </source>
</evidence>
<dbReference type="GO" id="GO:0050291">
    <property type="term" value="F:sphingosine N-acyltransferase activity"/>
    <property type="evidence" value="ECO:0007669"/>
    <property type="project" value="InterPro"/>
</dbReference>
<comment type="subcellular location">
    <subcellularLocation>
        <location evidence="1">Membrane</location>
        <topology evidence="1">Multi-pass membrane protein</topology>
    </subcellularLocation>
</comment>
<evidence type="ECO:0000313" key="9">
    <source>
        <dbReference type="EMBL" id="OPB39179.1"/>
    </source>
</evidence>
<evidence type="ECO:0000256" key="1">
    <source>
        <dbReference type="ARBA" id="ARBA00004141"/>
    </source>
</evidence>